<dbReference type="AlphaFoldDB" id="D2RV75"/>
<dbReference type="EMBL" id="CP001860">
    <property type="protein sequence ID" value="ADB61276.1"/>
    <property type="molecule type" value="Genomic_DNA"/>
</dbReference>
<name>D2RV75_HALTV</name>
<accession>D2RV75</accession>
<gene>
    <name evidence="1" type="ordered locus">Htur_2398</name>
</gene>
<sequence length="223" mass="23393">MDYGSHAGFRRYSFPRSVRTLAEGPMRNTVRFDDAESIRLSDVIVETRSPDGIEFTAEGHLSVTEALLAEFEGTTLNPVRVTVSGDETGSVAIDLSGPATLRLETVDVGVATPDREDLADGIDALRSSANDGSDSVDSRPDVLSFTVEGEIRNVPSETLSAISEDVSGLESLTFAVSESARSDGGGGDDVVLELSLLGYGIVVRRDGSIVVGNAGSLASIDLP</sequence>
<dbReference type="HOGENOM" id="CLU_1381440_0_0_2"/>
<evidence type="ECO:0000313" key="2">
    <source>
        <dbReference type="Proteomes" id="UP000001903"/>
    </source>
</evidence>
<organism evidence="1 2">
    <name type="scientific">Haloterrigena turkmenica (strain ATCC 51198 / DSM 5511 / JCM 9101 / NCIMB 13204 / VKM B-1734 / 4k)</name>
    <name type="common">Halococcus turkmenicus</name>
    <dbReference type="NCBI Taxonomy" id="543526"/>
    <lineage>
        <taxon>Archaea</taxon>
        <taxon>Methanobacteriati</taxon>
        <taxon>Methanobacteriota</taxon>
        <taxon>Stenosarchaea group</taxon>
        <taxon>Halobacteria</taxon>
        <taxon>Halobacteriales</taxon>
        <taxon>Natrialbaceae</taxon>
        <taxon>Haloterrigena</taxon>
    </lineage>
</organism>
<dbReference type="KEGG" id="htu:Htur_2398"/>
<proteinExistence type="predicted"/>
<reference evidence="1 2" key="1">
    <citation type="journal article" date="2010" name="Stand. Genomic Sci.">
        <title>Complete genome sequence of Haloterrigena turkmenica type strain (4k).</title>
        <authorList>
            <person name="Saunders E."/>
            <person name="Tindall B.J."/>
            <person name="Fahnrich R."/>
            <person name="Lapidus A."/>
            <person name="Copeland A."/>
            <person name="Del Rio T.G."/>
            <person name="Lucas S."/>
            <person name="Chen F."/>
            <person name="Tice H."/>
            <person name="Cheng J.F."/>
            <person name="Han C."/>
            <person name="Detter J.C."/>
            <person name="Bruce D."/>
            <person name="Goodwin L."/>
            <person name="Chain P."/>
            <person name="Pitluck S."/>
            <person name="Pati A."/>
            <person name="Ivanova N."/>
            <person name="Mavromatis K."/>
            <person name="Chen A."/>
            <person name="Palaniappan K."/>
            <person name="Land M."/>
            <person name="Hauser L."/>
            <person name="Chang Y.J."/>
            <person name="Jeffries C.D."/>
            <person name="Brettin T."/>
            <person name="Rohde M."/>
            <person name="Goker M."/>
            <person name="Bristow J."/>
            <person name="Eisen J.A."/>
            <person name="Markowitz V."/>
            <person name="Hugenholtz P."/>
            <person name="Klenk H.P."/>
            <person name="Kyrpides N.C."/>
        </authorList>
    </citation>
    <scope>NUCLEOTIDE SEQUENCE [LARGE SCALE GENOMIC DNA]</scope>
    <source>
        <strain evidence="2">ATCC 51198 / DSM 5511 / JCM 9101 / NCIMB 13204 / VKM B-1734 / 4k</strain>
    </source>
</reference>
<protein>
    <submittedName>
        <fullName evidence="1">Uncharacterized protein</fullName>
    </submittedName>
</protein>
<dbReference type="Proteomes" id="UP000001903">
    <property type="component" value="Chromosome"/>
</dbReference>
<keyword evidence="2" id="KW-1185">Reference proteome</keyword>
<evidence type="ECO:0000313" key="1">
    <source>
        <dbReference type="EMBL" id="ADB61276.1"/>
    </source>
</evidence>
<dbReference type="eggNOG" id="arCOG11845">
    <property type="taxonomic scope" value="Archaea"/>
</dbReference>